<dbReference type="InterPro" id="IPR029787">
    <property type="entry name" value="Nucleotide_cyclase"/>
</dbReference>
<dbReference type="PANTHER" id="PTHR44757">
    <property type="entry name" value="DIGUANYLATE CYCLASE DGCP"/>
    <property type="match status" value="1"/>
</dbReference>
<name>A0ABS8WGA8_9GAMM</name>
<accession>A0ABS8WGA8</accession>
<dbReference type="PANTHER" id="PTHR44757:SF2">
    <property type="entry name" value="BIOFILM ARCHITECTURE MAINTENANCE PROTEIN MBAA"/>
    <property type="match status" value="1"/>
</dbReference>
<keyword evidence="6" id="KW-1185">Reference proteome</keyword>
<evidence type="ECO:0000259" key="2">
    <source>
        <dbReference type="PROSITE" id="PS50110"/>
    </source>
</evidence>
<proteinExistence type="predicted"/>
<dbReference type="InterPro" id="IPR043128">
    <property type="entry name" value="Rev_trsase/Diguanyl_cyclase"/>
</dbReference>
<feature type="modified residue" description="4-aspartylphosphate" evidence="1">
    <location>
        <position position="67"/>
    </location>
</feature>
<dbReference type="SUPFAM" id="SSF52172">
    <property type="entry name" value="CheY-like"/>
    <property type="match status" value="1"/>
</dbReference>
<dbReference type="Pfam" id="PF00989">
    <property type="entry name" value="PAS"/>
    <property type="match status" value="1"/>
</dbReference>
<dbReference type="SMART" id="SM00052">
    <property type="entry name" value="EAL"/>
    <property type="match status" value="1"/>
</dbReference>
<dbReference type="InterPro" id="IPR011006">
    <property type="entry name" value="CheY-like_superfamily"/>
</dbReference>
<evidence type="ECO:0000256" key="1">
    <source>
        <dbReference type="PROSITE-ProRule" id="PRU00169"/>
    </source>
</evidence>
<gene>
    <name evidence="5" type="ORF">K6Y31_17825</name>
</gene>
<dbReference type="InterPro" id="IPR000160">
    <property type="entry name" value="GGDEF_dom"/>
</dbReference>
<dbReference type="Gene3D" id="3.30.450.20">
    <property type="entry name" value="PAS domain"/>
    <property type="match status" value="1"/>
</dbReference>
<dbReference type="Pfam" id="PF00072">
    <property type="entry name" value="Response_reg"/>
    <property type="match status" value="1"/>
</dbReference>
<dbReference type="CDD" id="cd01948">
    <property type="entry name" value="EAL"/>
    <property type="match status" value="1"/>
</dbReference>
<dbReference type="PROSITE" id="PS50887">
    <property type="entry name" value="GGDEF"/>
    <property type="match status" value="1"/>
</dbReference>
<dbReference type="PROSITE" id="PS50110">
    <property type="entry name" value="RESPONSE_REGULATORY"/>
    <property type="match status" value="1"/>
</dbReference>
<dbReference type="SMART" id="SM00448">
    <property type="entry name" value="REC"/>
    <property type="match status" value="1"/>
</dbReference>
<dbReference type="Pfam" id="PF00563">
    <property type="entry name" value="EAL"/>
    <property type="match status" value="1"/>
</dbReference>
<evidence type="ECO:0000259" key="4">
    <source>
        <dbReference type="PROSITE" id="PS50887"/>
    </source>
</evidence>
<evidence type="ECO:0000313" key="6">
    <source>
        <dbReference type="Proteomes" id="UP001201273"/>
    </source>
</evidence>
<dbReference type="SMART" id="SM00267">
    <property type="entry name" value="GGDEF"/>
    <property type="match status" value="1"/>
</dbReference>
<dbReference type="SUPFAM" id="SSF55785">
    <property type="entry name" value="PYP-like sensor domain (PAS domain)"/>
    <property type="match status" value="1"/>
</dbReference>
<dbReference type="InterPro" id="IPR035919">
    <property type="entry name" value="EAL_sf"/>
</dbReference>
<dbReference type="InterPro" id="IPR052155">
    <property type="entry name" value="Biofilm_reg_signaling"/>
</dbReference>
<feature type="domain" description="Response regulatory" evidence="2">
    <location>
        <begin position="18"/>
        <end position="135"/>
    </location>
</feature>
<sequence length="715" mass="79908">MATHSSAHHDAQLNVPPKILVVDDIPENHRAFGAVLNHLNAQIFNASSGKDAVALTLRHHFAVILLDVMMPDMDGYETAEIIRVNEDNMATPIIFITALDRSEEFEKKGYETGAVDYLFKPVSPNKLAGKISVFVELETQRIKIKQNLSVIDQLRKRNELILKSVGEGIIGLNKVGEVSFSNPAAQVMLEYSEPELEKLNFVEVACHSNTDNLLIGWEDSEIYKSCMQGNSFHAHIEVFFKKSKIPFPVEYLATPIQSANTDNVLGFVIAFMDITARQKTEEELVRLAQIDTLTGLYNRYSFSRQLSKTISNSLRQKQSIALLFIDLDRFKQINDTLGHETGDHVLKESSKRLSACLRDGDTLCRIGGDEFAVIVENISSGISVAQIADKILEELKRPFHLFGHEIHLSASIGIAVCPMSAISADPLLRCADMAMYKAKQAGKNAYQFFTDEMQNEVASELALENALRIAVKKNEFQLYFQPKVHAKTHQVLGTEALIRWASPSEGFLSPDVFIPKAEEMGLIHPIGTWVLEQGTKMLKEWQDKGYVNERHTIAINLSMRQLMHKDLIDIISNVLKKSKLAPECLELEITESIMMVNSVQTISILNAISELGVKIAIDDFGTGYSSLSYLRLLPIHTIKVDRSFVQVIGIDNGDAIVKTIISLGNNLGLTIVAEGAESPEQVTFLTENNVDLIQGFYFSKPLPLEEYIKYLKVDR</sequence>
<dbReference type="EMBL" id="JAIMJA010000022">
    <property type="protein sequence ID" value="MCE2596651.1"/>
    <property type="molecule type" value="Genomic_DNA"/>
</dbReference>
<dbReference type="Gene3D" id="3.20.20.450">
    <property type="entry name" value="EAL domain"/>
    <property type="match status" value="1"/>
</dbReference>
<evidence type="ECO:0000313" key="5">
    <source>
        <dbReference type="EMBL" id="MCE2596651.1"/>
    </source>
</evidence>
<dbReference type="InterPro" id="IPR035965">
    <property type="entry name" value="PAS-like_dom_sf"/>
</dbReference>
<dbReference type="NCBIfam" id="TIGR00229">
    <property type="entry name" value="sensory_box"/>
    <property type="match status" value="1"/>
</dbReference>
<dbReference type="InterPro" id="IPR001789">
    <property type="entry name" value="Sig_transdc_resp-reg_receiver"/>
</dbReference>
<dbReference type="Gene3D" id="3.40.50.2300">
    <property type="match status" value="1"/>
</dbReference>
<dbReference type="Pfam" id="PF00990">
    <property type="entry name" value="GGDEF"/>
    <property type="match status" value="1"/>
</dbReference>
<protein>
    <submittedName>
        <fullName evidence="5">EAL domain-containing protein</fullName>
    </submittedName>
</protein>
<dbReference type="CDD" id="cd00130">
    <property type="entry name" value="PAS"/>
    <property type="match status" value="1"/>
</dbReference>
<dbReference type="Gene3D" id="3.30.70.270">
    <property type="match status" value="1"/>
</dbReference>
<feature type="domain" description="EAL" evidence="3">
    <location>
        <begin position="460"/>
        <end position="715"/>
    </location>
</feature>
<feature type="domain" description="GGDEF" evidence="4">
    <location>
        <begin position="318"/>
        <end position="451"/>
    </location>
</feature>
<dbReference type="InterPro" id="IPR000014">
    <property type="entry name" value="PAS"/>
</dbReference>
<keyword evidence="1" id="KW-0597">Phosphoprotein</keyword>
<reference evidence="5 6" key="1">
    <citation type="journal article" date="2022" name="Environ. Microbiol. Rep.">
        <title>Eco-phylogenetic analyses reveal divergent evolution of vitamin B12 metabolism in the marine bacterial family 'Psychromonadaceae'.</title>
        <authorList>
            <person name="Jin X."/>
            <person name="Yang Y."/>
            <person name="Cao H."/>
            <person name="Gao B."/>
            <person name="Zhao Z."/>
        </authorList>
    </citation>
    <scope>NUCLEOTIDE SEQUENCE [LARGE SCALE GENOMIC DNA]</scope>
    <source>
        <strain evidence="5 6">MKS20</strain>
    </source>
</reference>
<dbReference type="Proteomes" id="UP001201273">
    <property type="component" value="Unassembled WGS sequence"/>
</dbReference>
<dbReference type="SUPFAM" id="SSF141868">
    <property type="entry name" value="EAL domain-like"/>
    <property type="match status" value="1"/>
</dbReference>
<comment type="caution">
    <text evidence="5">The sequence shown here is derived from an EMBL/GenBank/DDBJ whole genome shotgun (WGS) entry which is preliminary data.</text>
</comment>
<dbReference type="PROSITE" id="PS50883">
    <property type="entry name" value="EAL"/>
    <property type="match status" value="1"/>
</dbReference>
<organism evidence="5 6">
    <name type="scientific">Motilimonas cestriensis</name>
    <dbReference type="NCBI Taxonomy" id="2742685"/>
    <lineage>
        <taxon>Bacteria</taxon>
        <taxon>Pseudomonadati</taxon>
        <taxon>Pseudomonadota</taxon>
        <taxon>Gammaproteobacteria</taxon>
        <taxon>Alteromonadales</taxon>
        <taxon>Alteromonadales genera incertae sedis</taxon>
        <taxon>Motilimonas</taxon>
    </lineage>
</organism>
<dbReference type="CDD" id="cd01949">
    <property type="entry name" value="GGDEF"/>
    <property type="match status" value="1"/>
</dbReference>
<dbReference type="InterPro" id="IPR013767">
    <property type="entry name" value="PAS_fold"/>
</dbReference>
<dbReference type="RefSeq" id="WP_233054282.1">
    <property type="nucleotide sequence ID" value="NZ_JAIMJA010000022.1"/>
</dbReference>
<evidence type="ECO:0000259" key="3">
    <source>
        <dbReference type="PROSITE" id="PS50883"/>
    </source>
</evidence>
<dbReference type="SUPFAM" id="SSF55073">
    <property type="entry name" value="Nucleotide cyclase"/>
    <property type="match status" value="1"/>
</dbReference>
<dbReference type="InterPro" id="IPR001633">
    <property type="entry name" value="EAL_dom"/>
</dbReference>
<dbReference type="NCBIfam" id="TIGR00254">
    <property type="entry name" value="GGDEF"/>
    <property type="match status" value="1"/>
</dbReference>